<evidence type="ECO:0000313" key="1">
    <source>
        <dbReference type="EMBL" id="KAK4125678.1"/>
    </source>
</evidence>
<keyword evidence="2" id="KW-1185">Reference proteome</keyword>
<proteinExistence type="predicted"/>
<organism evidence="1 2">
    <name type="scientific">Parathielavia appendiculata</name>
    <dbReference type="NCBI Taxonomy" id="2587402"/>
    <lineage>
        <taxon>Eukaryota</taxon>
        <taxon>Fungi</taxon>
        <taxon>Dikarya</taxon>
        <taxon>Ascomycota</taxon>
        <taxon>Pezizomycotina</taxon>
        <taxon>Sordariomycetes</taxon>
        <taxon>Sordariomycetidae</taxon>
        <taxon>Sordariales</taxon>
        <taxon>Chaetomiaceae</taxon>
        <taxon>Parathielavia</taxon>
    </lineage>
</organism>
<dbReference type="AlphaFoldDB" id="A0AAN6Z5T9"/>
<evidence type="ECO:0000313" key="2">
    <source>
        <dbReference type="Proteomes" id="UP001302602"/>
    </source>
</evidence>
<comment type="caution">
    <text evidence="1">The sequence shown here is derived from an EMBL/GenBank/DDBJ whole genome shotgun (WGS) entry which is preliminary data.</text>
</comment>
<reference evidence="1" key="1">
    <citation type="journal article" date="2023" name="Mol. Phylogenet. Evol.">
        <title>Genome-scale phylogeny and comparative genomics of the fungal order Sordariales.</title>
        <authorList>
            <person name="Hensen N."/>
            <person name="Bonometti L."/>
            <person name="Westerberg I."/>
            <person name="Brannstrom I.O."/>
            <person name="Guillou S."/>
            <person name="Cros-Aarteil S."/>
            <person name="Calhoun S."/>
            <person name="Haridas S."/>
            <person name="Kuo A."/>
            <person name="Mondo S."/>
            <person name="Pangilinan J."/>
            <person name="Riley R."/>
            <person name="LaButti K."/>
            <person name="Andreopoulos B."/>
            <person name="Lipzen A."/>
            <person name="Chen C."/>
            <person name="Yan M."/>
            <person name="Daum C."/>
            <person name="Ng V."/>
            <person name="Clum A."/>
            <person name="Steindorff A."/>
            <person name="Ohm R.A."/>
            <person name="Martin F."/>
            <person name="Silar P."/>
            <person name="Natvig D.O."/>
            <person name="Lalanne C."/>
            <person name="Gautier V."/>
            <person name="Ament-Velasquez S.L."/>
            <person name="Kruys A."/>
            <person name="Hutchinson M.I."/>
            <person name="Powell A.J."/>
            <person name="Barry K."/>
            <person name="Miller A.N."/>
            <person name="Grigoriev I.V."/>
            <person name="Debuchy R."/>
            <person name="Gladieux P."/>
            <person name="Hiltunen Thoren M."/>
            <person name="Johannesson H."/>
        </authorList>
    </citation>
    <scope>NUCLEOTIDE SEQUENCE</scope>
    <source>
        <strain evidence="1">CBS 731.68</strain>
    </source>
</reference>
<protein>
    <submittedName>
        <fullName evidence="1">Uncharacterized protein</fullName>
    </submittedName>
</protein>
<sequence>MGAMPVGLQELERQEGRMDWAMALEMRHIFHVCFDFLGSQQLDFACEIPQEFCSPHPCDLRRIGQRHRSFSALRRRQGFSLLPAPGRRVLHLSTSTHATLEVDRIDGLVSWTEIELIE</sequence>
<dbReference type="EMBL" id="MU853225">
    <property type="protein sequence ID" value="KAK4125678.1"/>
    <property type="molecule type" value="Genomic_DNA"/>
</dbReference>
<dbReference type="GeneID" id="87829111"/>
<gene>
    <name evidence="1" type="ORF">N657DRAFT_642412</name>
</gene>
<dbReference type="RefSeq" id="XP_062649449.1">
    <property type="nucleotide sequence ID" value="XM_062792342.1"/>
</dbReference>
<accession>A0AAN6Z5T9</accession>
<reference evidence="1" key="2">
    <citation type="submission" date="2023-05" db="EMBL/GenBank/DDBJ databases">
        <authorList>
            <consortium name="Lawrence Berkeley National Laboratory"/>
            <person name="Steindorff A."/>
            <person name="Hensen N."/>
            <person name="Bonometti L."/>
            <person name="Westerberg I."/>
            <person name="Brannstrom I.O."/>
            <person name="Guillou S."/>
            <person name="Cros-Aarteil S."/>
            <person name="Calhoun S."/>
            <person name="Haridas S."/>
            <person name="Kuo A."/>
            <person name="Mondo S."/>
            <person name="Pangilinan J."/>
            <person name="Riley R."/>
            <person name="Labutti K."/>
            <person name="Andreopoulos B."/>
            <person name="Lipzen A."/>
            <person name="Chen C."/>
            <person name="Yanf M."/>
            <person name="Daum C."/>
            <person name="Ng V."/>
            <person name="Clum A."/>
            <person name="Ohm R."/>
            <person name="Martin F."/>
            <person name="Silar P."/>
            <person name="Natvig D."/>
            <person name="Lalanne C."/>
            <person name="Gautier V."/>
            <person name="Ament-Velasquez S.L."/>
            <person name="Kruys A."/>
            <person name="Hutchinson M.I."/>
            <person name="Powell A.J."/>
            <person name="Barry K."/>
            <person name="Miller A.N."/>
            <person name="Grigoriev I.V."/>
            <person name="Debuchy R."/>
            <person name="Gladieux P."/>
            <person name="Thoren M.H."/>
            <person name="Johannesson H."/>
        </authorList>
    </citation>
    <scope>NUCLEOTIDE SEQUENCE</scope>
    <source>
        <strain evidence="1">CBS 731.68</strain>
    </source>
</reference>
<dbReference type="Proteomes" id="UP001302602">
    <property type="component" value="Unassembled WGS sequence"/>
</dbReference>
<name>A0AAN6Z5T9_9PEZI</name>